<dbReference type="FunFam" id="3.10.50.40:FF:000006">
    <property type="entry name" value="Peptidyl-prolyl cis-trans isomerase"/>
    <property type="match status" value="1"/>
</dbReference>
<protein>
    <recommendedName>
        <fullName evidence="6">Peptidyl-prolyl cis-trans isomerase</fullName>
        <ecNumber evidence="6">5.2.1.8</ecNumber>
    </recommendedName>
</protein>
<dbReference type="AlphaFoldDB" id="A0A2H0CHI9"/>
<dbReference type="EC" id="5.2.1.8" evidence="6"/>
<dbReference type="Pfam" id="PF00254">
    <property type="entry name" value="FKBP_C"/>
    <property type="match status" value="1"/>
</dbReference>
<dbReference type="PANTHER" id="PTHR43811">
    <property type="entry name" value="FKBP-TYPE PEPTIDYL-PROLYL CIS-TRANS ISOMERASE FKPA"/>
    <property type="match status" value="1"/>
</dbReference>
<reference evidence="8 9" key="1">
    <citation type="submission" date="2017-09" db="EMBL/GenBank/DDBJ databases">
        <title>Depth-based differentiation of microbial function through sediment-hosted aquifers and enrichment of novel symbionts in the deep terrestrial subsurface.</title>
        <authorList>
            <person name="Probst A.J."/>
            <person name="Ladd B."/>
            <person name="Jarett J.K."/>
            <person name="Geller-Mcgrath D.E."/>
            <person name="Sieber C.M."/>
            <person name="Emerson J.B."/>
            <person name="Anantharaman K."/>
            <person name="Thomas B.C."/>
            <person name="Malmstrom R."/>
            <person name="Stieglmeier M."/>
            <person name="Klingl A."/>
            <person name="Woyke T."/>
            <person name="Ryan C.M."/>
            <person name="Banfield J.F."/>
        </authorList>
    </citation>
    <scope>NUCLEOTIDE SEQUENCE [LARGE SCALE GENOMIC DNA]</scope>
    <source>
        <strain evidence="8">CG22_combo_CG10-13_8_21_14_all_32_8</strain>
    </source>
</reference>
<dbReference type="SUPFAM" id="SSF54534">
    <property type="entry name" value="FKBP-like"/>
    <property type="match status" value="1"/>
</dbReference>
<dbReference type="InterPro" id="IPR046357">
    <property type="entry name" value="PPIase_dom_sf"/>
</dbReference>
<comment type="catalytic activity">
    <reaction evidence="1 5 6">
        <text>[protein]-peptidylproline (omega=180) = [protein]-peptidylproline (omega=0)</text>
        <dbReference type="Rhea" id="RHEA:16237"/>
        <dbReference type="Rhea" id="RHEA-COMP:10747"/>
        <dbReference type="Rhea" id="RHEA-COMP:10748"/>
        <dbReference type="ChEBI" id="CHEBI:83833"/>
        <dbReference type="ChEBI" id="CHEBI:83834"/>
        <dbReference type="EC" id="5.2.1.8"/>
    </reaction>
</comment>
<evidence type="ECO:0000256" key="3">
    <source>
        <dbReference type="ARBA" id="ARBA00023110"/>
    </source>
</evidence>
<keyword evidence="3 5" id="KW-0697">Rotamase</keyword>
<evidence type="ECO:0000256" key="4">
    <source>
        <dbReference type="ARBA" id="ARBA00023235"/>
    </source>
</evidence>
<dbReference type="Proteomes" id="UP000229176">
    <property type="component" value="Unassembled WGS sequence"/>
</dbReference>
<proteinExistence type="inferred from homology"/>
<dbReference type="PANTHER" id="PTHR43811:SF19">
    <property type="entry name" value="39 KDA FK506-BINDING NUCLEAR PROTEIN"/>
    <property type="match status" value="1"/>
</dbReference>
<dbReference type="EMBL" id="PCTI01000005">
    <property type="protein sequence ID" value="PIP69251.1"/>
    <property type="molecule type" value="Genomic_DNA"/>
</dbReference>
<evidence type="ECO:0000256" key="5">
    <source>
        <dbReference type="PROSITE-ProRule" id="PRU00277"/>
    </source>
</evidence>
<feature type="domain" description="PPIase FKBP-type" evidence="7">
    <location>
        <begin position="26"/>
        <end position="118"/>
    </location>
</feature>
<evidence type="ECO:0000256" key="6">
    <source>
        <dbReference type="RuleBase" id="RU003915"/>
    </source>
</evidence>
<dbReference type="PROSITE" id="PS50059">
    <property type="entry name" value="FKBP_PPIASE"/>
    <property type="match status" value="1"/>
</dbReference>
<evidence type="ECO:0000313" key="9">
    <source>
        <dbReference type="Proteomes" id="UP000229176"/>
    </source>
</evidence>
<evidence type="ECO:0000313" key="8">
    <source>
        <dbReference type="EMBL" id="PIP69251.1"/>
    </source>
</evidence>
<comment type="similarity">
    <text evidence="2 6">Belongs to the FKBP-type PPIase family.</text>
</comment>
<dbReference type="Gene3D" id="3.10.50.40">
    <property type="match status" value="1"/>
</dbReference>
<comment type="caution">
    <text evidence="8">The sequence shown here is derived from an EMBL/GenBank/DDBJ whole genome shotgun (WGS) entry which is preliminary data.</text>
</comment>
<sequence length="119" mass="12597">MQNTQQIEGVKITTIQEGNGDVAKSGDTVAMNYTGKLADGTVFDSNVDPKFGHVEAFVFTIDGGMVIKGWDVGVAGMKVGEKRMLEIAPEYAYGSVGAGGVIPPNATISFEVELLEIKK</sequence>
<gene>
    <name evidence="8" type="ORF">COW91_00355</name>
</gene>
<dbReference type="GO" id="GO:0003755">
    <property type="term" value="F:peptidyl-prolyl cis-trans isomerase activity"/>
    <property type="evidence" value="ECO:0007669"/>
    <property type="project" value="UniProtKB-UniRule"/>
</dbReference>
<keyword evidence="4 5" id="KW-0413">Isomerase</keyword>
<dbReference type="InterPro" id="IPR001179">
    <property type="entry name" value="PPIase_FKBP_dom"/>
</dbReference>
<name>A0A2H0CHI9_9BACT</name>
<evidence type="ECO:0000256" key="2">
    <source>
        <dbReference type="ARBA" id="ARBA00006577"/>
    </source>
</evidence>
<evidence type="ECO:0000259" key="7">
    <source>
        <dbReference type="PROSITE" id="PS50059"/>
    </source>
</evidence>
<evidence type="ECO:0000256" key="1">
    <source>
        <dbReference type="ARBA" id="ARBA00000971"/>
    </source>
</evidence>
<accession>A0A2H0CHI9</accession>
<organism evidence="8 9">
    <name type="scientific">Candidatus Nomurabacteria bacterium CG22_combo_CG10-13_8_21_14_all_32_8</name>
    <dbReference type="NCBI Taxonomy" id="1974732"/>
    <lineage>
        <taxon>Bacteria</taxon>
        <taxon>Candidatus Nomuraibacteriota</taxon>
    </lineage>
</organism>